<reference evidence="1 2" key="1">
    <citation type="submission" date="2019-01" db="EMBL/GenBank/DDBJ databases">
        <authorList>
            <person name="Brito A."/>
        </authorList>
    </citation>
    <scope>NUCLEOTIDE SEQUENCE [LARGE SCALE GENOMIC DNA]</scope>
    <source>
        <strain evidence="1">1</strain>
    </source>
</reference>
<evidence type="ECO:0000313" key="2">
    <source>
        <dbReference type="Proteomes" id="UP000320055"/>
    </source>
</evidence>
<dbReference type="EMBL" id="CAACVJ010000001">
    <property type="protein sequence ID" value="VEP11278.1"/>
    <property type="molecule type" value="Genomic_DNA"/>
</dbReference>
<keyword evidence="2" id="KW-1185">Reference proteome</keyword>
<dbReference type="RefSeq" id="WP_246141404.1">
    <property type="nucleotide sequence ID" value="NZ_LR213766.1"/>
</dbReference>
<protein>
    <submittedName>
        <fullName evidence="1">Uncharacterized protein</fullName>
    </submittedName>
</protein>
<proteinExistence type="predicted"/>
<gene>
    <name evidence="1" type="ORF">H1P_10063</name>
</gene>
<organism evidence="1 2">
    <name type="scientific">Hyella patelloides LEGE 07179</name>
    <dbReference type="NCBI Taxonomy" id="945734"/>
    <lineage>
        <taxon>Bacteria</taxon>
        <taxon>Bacillati</taxon>
        <taxon>Cyanobacteriota</taxon>
        <taxon>Cyanophyceae</taxon>
        <taxon>Pleurocapsales</taxon>
        <taxon>Hyellaceae</taxon>
        <taxon>Hyella</taxon>
    </lineage>
</organism>
<sequence>MINLMSSDPTIIHAAKRVYRTYLSIYSQLPKQPFGVVLNKETFKGQLVFREKPILLPGEDFIPLYKIEAQG</sequence>
<accession>A0A563VIL9</accession>
<name>A0A563VIL9_9CYAN</name>
<dbReference type="Proteomes" id="UP000320055">
    <property type="component" value="Unassembled WGS sequence"/>
</dbReference>
<dbReference type="AlphaFoldDB" id="A0A563VIL9"/>
<evidence type="ECO:0000313" key="1">
    <source>
        <dbReference type="EMBL" id="VEP11278.1"/>
    </source>
</evidence>